<dbReference type="AlphaFoldDB" id="A0A839HDM0"/>
<dbReference type="RefSeq" id="WP_182582621.1">
    <property type="nucleotide sequence ID" value="NZ_JABVCQ010000006.1"/>
</dbReference>
<gene>
    <name evidence="4" type="ORF">HUK38_03770</name>
</gene>
<dbReference type="InterPro" id="IPR002110">
    <property type="entry name" value="Ankyrin_rpt"/>
</dbReference>
<dbReference type="Gene3D" id="1.25.40.20">
    <property type="entry name" value="Ankyrin repeat-containing domain"/>
    <property type="match status" value="1"/>
</dbReference>
<dbReference type="GO" id="GO:0085020">
    <property type="term" value="P:protein K6-linked ubiquitination"/>
    <property type="evidence" value="ECO:0007669"/>
    <property type="project" value="TreeGrafter"/>
</dbReference>
<proteinExistence type="predicted"/>
<dbReference type="EMBL" id="JABVCQ010000006">
    <property type="protein sequence ID" value="MBB1125348.1"/>
    <property type="molecule type" value="Genomic_DNA"/>
</dbReference>
<dbReference type="GO" id="GO:0004842">
    <property type="term" value="F:ubiquitin-protein transferase activity"/>
    <property type="evidence" value="ECO:0007669"/>
    <property type="project" value="TreeGrafter"/>
</dbReference>
<keyword evidence="2 3" id="KW-0040">ANK repeat</keyword>
<dbReference type="PROSITE" id="PS50297">
    <property type="entry name" value="ANK_REP_REGION"/>
    <property type="match status" value="3"/>
</dbReference>
<keyword evidence="1" id="KW-0677">Repeat</keyword>
<feature type="repeat" description="ANK" evidence="3">
    <location>
        <begin position="148"/>
        <end position="180"/>
    </location>
</feature>
<dbReference type="Proteomes" id="UP000548632">
    <property type="component" value="Unassembled WGS sequence"/>
</dbReference>
<name>A0A839HDM0_9GAMM</name>
<accession>A0A839HDM0</accession>
<evidence type="ECO:0000256" key="2">
    <source>
        <dbReference type="ARBA" id="ARBA00023043"/>
    </source>
</evidence>
<dbReference type="SUPFAM" id="SSF48403">
    <property type="entry name" value="Ankyrin repeat"/>
    <property type="match status" value="1"/>
</dbReference>
<evidence type="ECO:0000256" key="1">
    <source>
        <dbReference type="ARBA" id="ARBA00022737"/>
    </source>
</evidence>
<dbReference type="InterPro" id="IPR036770">
    <property type="entry name" value="Ankyrin_rpt-contain_sf"/>
</dbReference>
<dbReference type="PANTHER" id="PTHR24171">
    <property type="entry name" value="ANKYRIN REPEAT DOMAIN-CONTAINING PROTEIN 39-RELATED"/>
    <property type="match status" value="1"/>
</dbReference>
<sequence>MTNTNQNDCFLLPNTATLKRTCRRCLIIAALSCAPLLLTNCGGQDPATQGESLLAVAEQGDVSALTALLKQSAPPDYRNSCQWTPLMKAALNGHRAVIEELLAAGAAVDAVDIGNYTALLLAASNDHADCVALLLDHGAMINHQETTEGFTALIWAAKLGHLKTVEILLKRGADVTLPDQKGRTALDWAREQKHAAVEAALIAAGK</sequence>
<dbReference type="Pfam" id="PF12796">
    <property type="entry name" value="Ank_2"/>
    <property type="match status" value="2"/>
</dbReference>
<organism evidence="4 5">
    <name type="scientific">Thiospirillum jenense</name>
    <dbReference type="NCBI Taxonomy" id="1653858"/>
    <lineage>
        <taxon>Bacteria</taxon>
        <taxon>Pseudomonadati</taxon>
        <taxon>Pseudomonadota</taxon>
        <taxon>Gammaproteobacteria</taxon>
        <taxon>Chromatiales</taxon>
        <taxon>Chromatiaceae</taxon>
        <taxon>Thiospirillum</taxon>
    </lineage>
</organism>
<dbReference type="SMART" id="SM00248">
    <property type="entry name" value="ANK"/>
    <property type="match status" value="4"/>
</dbReference>
<comment type="caution">
    <text evidence="4">The sequence shown here is derived from an EMBL/GenBank/DDBJ whole genome shotgun (WGS) entry which is preliminary data.</text>
</comment>
<dbReference type="PANTHER" id="PTHR24171:SF8">
    <property type="entry name" value="BRCA1-ASSOCIATED RING DOMAIN PROTEIN 1"/>
    <property type="match status" value="1"/>
</dbReference>
<evidence type="ECO:0000313" key="4">
    <source>
        <dbReference type="EMBL" id="MBB1125348.1"/>
    </source>
</evidence>
<feature type="repeat" description="ANK" evidence="3">
    <location>
        <begin position="114"/>
        <end position="146"/>
    </location>
</feature>
<keyword evidence="5" id="KW-1185">Reference proteome</keyword>
<dbReference type="PROSITE" id="PS50088">
    <property type="entry name" value="ANK_REPEAT"/>
    <property type="match status" value="3"/>
</dbReference>
<protein>
    <submittedName>
        <fullName evidence="4">Ankyrin repeat domain-containing protein</fullName>
    </submittedName>
</protein>
<evidence type="ECO:0000256" key="3">
    <source>
        <dbReference type="PROSITE-ProRule" id="PRU00023"/>
    </source>
</evidence>
<evidence type="ECO:0000313" key="5">
    <source>
        <dbReference type="Proteomes" id="UP000548632"/>
    </source>
</evidence>
<feature type="repeat" description="ANK" evidence="3">
    <location>
        <begin position="84"/>
        <end position="113"/>
    </location>
</feature>
<reference evidence="4 5" key="1">
    <citation type="journal article" date="2020" name="Arch. Microbiol.">
        <title>The genome sequence of the giant phototrophic gammaproteobacterium Thiospirillum jenense gives insight into its physiological properties and phylogenetic relationships.</title>
        <authorList>
            <person name="Imhoff J.F."/>
            <person name="Meyer T.E."/>
            <person name="Kyndt J.A."/>
        </authorList>
    </citation>
    <scope>NUCLEOTIDE SEQUENCE [LARGE SCALE GENOMIC DNA]</scope>
    <source>
        <strain evidence="4 5">DSM 216</strain>
    </source>
</reference>